<dbReference type="EMBL" id="BEZZ01000259">
    <property type="protein sequence ID" value="GCC29598.1"/>
    <property type="molecule type" value="Genomic_DNA"/>
</dbReference>
<feature type="compositionally biased region" description="Basic and acidic residues" evidence="3">
    <location>
        <begin position="41"/>
        <end position="51"/>
    </location>
</feature>
<dbReference type="SUPFAM" id="SSF53067">
    <property type="entry name" value="Actin-like ATPase domain"/>
    <property type="match status" value="2"/>
</dbReference>
<dbReference type="FunFam" id="3.30.420.40:FF:000050">
    <property type="entry name" value="Actin, alpha skeletal muscle"/>
    <property type="match status" value="1"/>
</dbReference>
<feature type="region of interest" description="Disordered" evidence="3">
    <location>
        <begin position="1"/>
        <end position="84"/>
    </location>
</feature>
<dbReference type="SMART" id="SM00268">
    <property type="entry name" value="ACTIN"/>
    <property type="match status" value="1"/>
</dbReference>
<dbReference type="InterPro" id="IPR004000">
    <property type="entry name" value="Actin"/>
</dbReference>
<reference evidence="4 5" key="1">
    <citation type="journal article" date="2018" name="Nat. Ecol. Evol.">
        <title>Shark genomes provide insights into elasmobranch evolution and the origin of vertebrates.</title>
        <authorList>
            <person name="Hara Y"/>
            <person name="Yamaguchi K"/>
            <person name="Onimaru K"/>
            <person name="Kadota M"/>
            <person name="Koyanagi M"/>
            <person name="Keeley SD"/>
            <person name="Tatsumi K"/>
            <person name="Tanaka K"/>
            <person name="Motone F"/>
            <person name="Kageyama Y"/>
            <person name="Nozu R"/>
            <person name="Adachi N"/>
            <person name="Nishimura O"/>
            <person name="Nakagawa R"/>
            <person name="Tanegashima C"/>
            <person name="Kiyatake I"/>
            <person name="Matsumoto R"/>
            <person name="Murakumo K"/>
            <person name="Nishida K"/>
            <person name="Terakita A"/>
            <person name="Kuratani S"/>
            <person name="Sato K"/>
            <person name="Hyodo S Kuraku.S."/>
        </authorList>
    </citation>
    <scope>NUCLEOTIDE SEQUENCE [LARGE SCALE GENOMIC DNA]</scope>
</reference>
<dbReference type="STRING" id="137246.A0A401SGS0"/>
<gene>
    <name evidence="4" type="ORF">chiPu_0008041</name>
</gene>
<proteinExistence type="inferred from homology"/>
<evidence type="ECO:0000313" key="5">
    <source>
        <dbReference type="Proteomes" id="UP000287033"/>
    </source>
</evidence>
<dbReference type="Gene3D" id="3.30.420.40">
    <property type="match status" value="2"/>
</dbReference>
<accession>A0A401SGS0</accession>
<dbReference type="CDD" id="cd10214">
    <property type="entry name" value="ASKHA_NBD_ACTL7"/>
    <property type="match status" value="1"/>
</dbReference>
<dbReference type="InterPro" id="IPR043129">
    <property type="entry name" value="ATPase_NBD"/>
</dbReference>
<dbReference type="OrthoDB" id="9925380at2759"/>
<evidence type="ECO:0000313" key="4">
    <source>
        <dbReference type="EMBL" id="GCC29598.1"/>
    </source>
</evidence>
<evidence type="ECO:0000256" key="1">
    <source>
        <dbReference type="ARBA" id="ARBA00006752"/>
    </source>
</evidence>
<sequence>MAYVWSPWRQQQQKKKPYKKVERRVSRAHQLGTGSQAGCCVRDRWRREKDTGMVTKPVGHGSRKAGTPPPSSKAQKSTSRLTQSVKSVDVKSGKVLKEIRSVMIDLGTGYCKAGYAGQPRPSVVMSSVVGRPVQRSAKTGDNRQENFVGDELCRSELQLKPVSPLRHGIVVDWEAVEAIWAHVFQYGMRILPEEHAVMVADPPLSPSTNREKMAELLFETFNTPAMHIAYQSILSLYSYGRTTGLVLECGHGVTHVVPVHEGYTMPHVTGRADYGGADLNDYLLRMLNEAGNRFTEKGLHIVEDIKKKCCYTAVNFEQDMNLDVNEYLVEYELPDGHVIAIGKERFRCPEALFNPSMIGSKEPGVHSLALHSLDQCDSNLKYEMYSNILLCGGSTLFDGFADRLQKEMNKMERGMNPTVHAIPERKYSVWLGGSIMASLKSFQQLWVRKRDYDERGPYVIYRKCF</sequence>
<feature type="compositionally biased region" description="Polar residues" evidence="3">
    <location>
        <begin position="72"/>
        <end position="83"/>
    </location>
</feature>
<dbReference type="OMA" id="NLKYEMY"/>
<dbReference type="Proteomes" id="UP000287033">
    <property type="component" value="Unassembled WGS sequence"/>
</dbReference>
<comment type="caution">
    <text evidence="4">The sequence shown here is derived from an EMBL/GenBank/DDBJ whole genome shotgun (WGS) entry which is preliminary data.</text>
</comment>
<dbReference type="Gene3D" id="3.90.640.10">
    <property type="entry name" value="Actin, Chain A, domain 4"/>
    <property type="match status" value="1"/>
</dbReference>
<dbReference type="AlphaFoldDB" id="A0A401SGS0"/>
<name>A0A401SGS0_CHIPU</name>
<keyword evidence="5" id="KW-1185">Reference proteome</keyword>
<evidence type="ECO:0008006" key="6">
    <source>
        <dbReference type="Google" id="ProtNLM"/>
    </source>
</evidence>
<comment type="similarity">
    <text evidence="1 2">Belongs to the actin family.</text>
</comment>
<evidence type="ECO:0000256" key="2">
    <source>
        <dbReference type="RuleBase" id="RU000487"/>
    </source>
</evidence>
<dbReference type="FunFam" id="3.90.640.10:FF:000007">
    <property type="entry name" value="Actin like 7B"/>
    <property type="match status" value="1"/>
</dbReference>
<evidence type="ECO:0000256" key="3">
    <source>
        <dbReference type="SAM" id="MobiDB-lite"/>
    </source>
</evidence>
<protein>
    <recommendedName>
        <fullName evidence="6">Actin-like protein 7A</fullName>
    </recommendedName>
</protein>
<organism evidence="4 5">
    <name type="scientific">Chiloscyllium punctatum</name>
    <name type="common">Brownbanded bambooshark</name>
    <name type="synonym">Hemiscyllium punctatum</name>
    <dbReference type="NCBI Taxonomy" id="137246"/>
    <lineage>
        <taxon>Eukaryota</taxon>
        <taxon>Metazoa</taxon>
        <taxon>Chordata</taxon>
        <taxon>Craniata</taxon>
        <taxon>Vertebrata</taxon>
        <taxon>Chondrichthyes</taxon>
        <taxon>Elasmobranchii</taxon>
        <taxon>Galeomorphii</taxon>
        <taxon>Galeoidea</taxon>
        <taxon>Orectolobiformes</taxon>
        <taxon>Hemiscylliidae</taxon>
        <taxon>Chiloscyllium</taxon>
    </lineage>
</organism>
<dbReference type="PRINTS" id="PR00190">
    <property type="entry name" value="ACTIN"/>
</dbReference>
<dbReference type="Pfam" id="PF00022">
    <property type="entry name" value="Actin"/>
    <property type="match status" value="1"/>
</dbReference>
<dbReference type="PANTHER" id="PTHR11937">
    <property type="entry name" value="ACTIN"/>
    <property type="match status" value="1"/>
</dbReference>